<feature type="domain" description="Histidine kinase" evidence="12">
    <location>
        <begin position="273"/>
        <end position="480"/>
    </location>
</feature>
<evidence type="ECO:0000256" key="9">
    <source>
        <dbReference type="ARBA" id="ARBA00023012"/>
    </source>
</evidence>
<dbReference type="InterPro" id="IPR050428">
    <property type="entry name" value="TCS_sensor_his_kinase"/>
</dbReference>
<protein>
    <recommendedName>
        <fullName evidence="3">histidine kinase</fullName>
        <ecNumber evidence="3">2.7.13.3</ecNumber>
    </recommendedName>
</protein>
<sequence>MTMTTTMTMMTTTNSTTERRGLSVRTRIVGGILLIVTLAVAVIVVATGRSMFTRIDAAAAAELGHEAEKLRTFAAGVDPDTGAAFASVPEMLRAYLSRAVPEADETLFSVVDGRAHLRSAGAPPVRLDRDAAFVADVAATTVPRTGRVNTPAGPAVYAVLPVAAADSTPTAALVVVEFLQTERDEARATILLMSVVSAVALLAALWAGWLVAGRILAPIRDVRETAARISETDLARRIEVSGTDDVAQLAATFNRMLDRLETAFDGQRRFLDDAGHELRTPITIIRGHLDVMRDDPADREETLRLVNDELGRMSRLVDDLILLARAERPGFLVMAPADLADLVVDTLAKMTALGGRTWSIDAVPSGQAVADGQRLAQALLQLGRNAVDHTGDGDAISIGGAVAGGRIRLWVTDAGSGIAVDDQERIFERFDRGADEGRGQGTGLGLAIVARIAAAHGGEVKVDSAPGAGATFTLDIPFHTPALEPREHP</sequence>
<dbReference type="SUPFAM" id="SSF47384">
    <property type="entry name" value="Homodimeric domain of signal transducing histidine kinase"/>
    <property type="match status" value="1"/>
</dbReference>
<dbReference type="PROSITE" id="PS50885">
    <property type="entry name" value="HAMP"/>
    <property type="match status" value="1"/>
</dbReference>
<dbReference type="InterPro" id="IPR005467">
    <property type="entry name" value="His_kinase_dom"/>
</dbReference>
<feature type="transmembrane region" description="Helical" evidence="11">
    <location>
        <begin position="190"/>
        <end position="212"/>
    </location>
</feature>
<evidence type="ECO:0000256" key="6">
    <source>
        <dbReference type="ARBA" id="ARBA00022692"/>
    </source>
</evidence>
<dbReference type="SMART" id="SM00304">
    <property type="entry name" value="HAMP"/>
    <property type="match status" value="1"/>
</dbReference>
<feature type="domain" description="HAMP" evidence="13">
    <location>
        <begin position="213"/>
        <end position="265"/>
    </location>
</feature>
<gene>
    <name evidence="14" type="ORF">PU630_13525</name>
</gene>
<dbReference type="InterPro" id="IPR003661">
    <property type="entry name" value="HisK_dim/P_dom"/>
</dbReference>
<dbReference type="SUPFAM" id="SSF158472">
    <property type="entry name" value="HAMP domain-like"/>
    <property type="match status" value="1"/>
</dbReference>
<dbReference type="Gene3D" id="1.10.287.130">
    <property type="match status" value="1"/>
</dbReference>
<dbReference type="Gene3D" id="3.30.565.10">
    <property type="entry name" value="Histidine kinase-like ATPase, C-terminal domain"/>
    <property type="match status" value="1"/>
</dbReference>
<dbReference type="CDD" id="cd00075">
    <property type="entry name" value="HATPase"/>
    <property type="match status" value="1"/>
</dbReference>
<evidence type="ECO:0000259" key="13">
    <source>
        <dbReference type="PROSITE" id="PS50885"/>
    </source>
</evidence>
<evidence type="ECO:0000256" key="4">
    <source>
        <dbReference type="ARBA" id="ARBA00022553"/>
    </source>
</evidence>
<feature type="transmembrane region" description="Helical" evidence="11">
    <location>
        <begin position="28"/>
        <end position="46"/>
    </location>
</feature>
<dbReference type="CDD" id="cd06225">
    <property type="entry name" value="HAMP"/>
    <property type="match status" value="1"/>
</dbReference>
<evidence type="ECO:0000256" key="3">
    <source>
        <dbReference type="ARBA" id="ARBA00012438"/>
    </source>
</evidence>
<evidence type="ECO:0000256" key="10">
    <source>
        <dbReference type="ARBA" id="ARBA00023136"/>
    </source>
</evidence>
<keyword evidence="9" id="KW-0902">Two-component regulatory system</keyword>
<keyword evidence="15" id="KW-1185">Reference proteome</keyword>
<dbReference type="InterPro" id="IPR003660">
    <property type="entry name" value="HAMP_dom"/>
</dbReference>
<dbReference type="EC" id="2.7.13.3" evidence="3"/>
<dbReference type="Gene3D" id="6.10.340.10">
    <property type="match status" value="1"/>
</dbReference>
<evidence type="ECO:0000256" key="8">
    <source>
        <dbReference type="ARBA" id="ARBA00022989"/>
    </source>
</evidence>
<dbReference type="PANTHER" id="PTHR45436">
    <property type="entry name" value="SENSOR HISTIDINE KINASE YKOH"/>
    <property type="match status" value="1"/>
</dbReference>
<dbReference type="Pfam" id="PF00672">
    <property type="entry name" value="HAMP"/>
    <property type="match status" value="1"/>
</dbReference>
<dbReference type="Proteomes" id="UP001214553">
    <property type="component" value="Chromosome"/>
</dbReference>
<evidence type="ECO:0000256" key="1">
    <source>
        <dbReference type="ARBA" id="ARBA00000085"/>
    </source>
</evidence>
<dbReference type="PANTHER" id="PTHR45436:SF5">
    <property type="entry name" value="SENSOR HISTIDINE KINASE TRCS"/>
    <property type="match status" value="1"/>
</dbReference>
<dbReference type="InterPro" id="IPR036890">
    <property type="entry name" value="HATPase_C_sf"/>
</dbReference>
<organism evidence="14 15">
    <name type="scientific">Microbacterium horticulturae</name>
    <dbReference type="NCBI Taxonomy" id="3028316"/>
    <lineage>
        <taxon>Bacteria</taxon>
        <taxon>Bacillati</taxon>
        <taxon>Actinomycetota</taxon>
        <taxon>Actinomycetes</taxon>
        <taxon>Micrococcales</taxon>
        <taxon>Microbacteriaceae</taxon>
        <taxon>Microbacterium</taxon>
    </lineage>
</organism>
<dbReference type="Pfam" id="PF00512">
    <property type="entry name" value="HisKA"/>
    <property type="match status" value="1"/>
</dbReference>
<dbReference type="GO" id="GO:0016301">
    <property type="term" value="F:kinase activity"/>
    <property type="evidence" value="ECO:0007669"/>
    <property type="project" value="UniProtKB-KW"/>
</dbReference>
<dbReference type="SMART" id="SM00388">
    <property type="entry name" value="HisKA"/>
    <property type="match status" value="1"/>
</dbReference>
<evidence type="ECO:0000313" key="15">
    <source>
        <dbReference type="Proteomes" id="UP001214553"/>
    </source>
</evidence>
<dbReference type="InterPro" id="IPR004358">
    <property type="entry name" value="Sig_transdc_His_kin-like_C"/>
</dbReference>
<keyword evidence="7 14" id="KW-0418">Kinase</keyword>
<evidence type="ECO:0000256" key="2">
    <source>
        <dbReference type="ARBA" id="ARBA00004236"/>
    </source>
</evidence>
<dbReference type="RefSeq" id="WP_275277578.1">
    <property type="nucleotide sequence ID" value="NZ_CP119108.1"/>
</dbReference>
<accession>A0ABY8C064</accession>
<evidence type="ECO:0000313" key="14">
    <source>
        <dbReference type="EMBL" id="WEG08248.1"/>
    </source>
</evidence>
<comment type="catalytic activity">
    <reaction evidence="1">
        <text>ATP + protein L-histidine = ADP + protein N-phospho-L-histidine.</text>
        <dbReference type="EC" id="2.7.13.3"/>
    </reaction>
</comment>
<dbReference type="CDD" id="cd00082">
    <property type="entry name" value="HisKA"/>
    <property type="match status" value="1"/>
</dbReference>
<dbReference type="PROSITE" id="PS50109">
    <property type="entry name" value="HIS_KIN"/>
    <property type="match status" value="1"/>
</dbReference>
<dbReference type="SUPFAM" id="SSF55874">
    <property type="entry name" value="ATPase domain of HSP90 chaperone/DNA topoisomerase II/histidine kinase"/>
    <property type="match status" value="1"/>
</dbReference>
<comment type="subcellular location">
    <subcellularLocation>
        <location evidence="2">Cell membrane</location>
    </subcellularLocation>
</comment>
<dbReference type="Pfam" id="PF02518">
    <property type="entry name" value="HATPase_c"/>
    <property type="match status" value="1"/>
</dbReference>
<keyword evidence="10 11" id="KW-0472">Membrane</keyword>
<name>A0ABY8C064_9MICO</name>
<keyword evidence="6 11" id="KW-0812">Transmembrane</keyword>
<dbReference type="SMART" id="SM00387">
    <property type="entry name" value="HATPase_c"/>
    <property type="match status" value="1"/>
</dbReference>
<evidence type="ECO:0000256" key="5">
    <source>
        <dbReference type="ARBA" id="ARBA00022679"/>
    </source>
</evidence>
<keyword evidence="8 11" id="KW-1133">Transmembrane helix</keyword>
<dbReference type="PRINTS" id="PR00344">
    <property type="entry name" value="BCTRLSENSOR"/>
</dbReference>
<keyword evidence="5" id="KW-0808">Transferase</keyword>
<reference evidence="14 15" key="1">
    <citation type="submission" date="2023-03" db="EMBL/GenBank/DDBJ databases">
        <title>Genome sequence of Microbacterium sp. KACC 23027.</title>
        <authorList>
            <person name="Kim S."/>
            <person name="Heo J."/>
            <person name="Kwon S.-W."/>
        </authorList>
    </citation>
    <scope>NUCLEOTIDE SEQUENCE [LARGE SCALE GENOMIC DNA]</scope>
    <source>
        <strain evidence="14 15">KACC 23027</strain>
    </source>
</reference>
<evidence type="ECO:0000256" key="7">
    <source>
        <dbReference type="ARBA" id="ARBA00022777"/>
    </source>
</evidence>
<dbReference type="InterPro" id="IPR003594">
    <property type="entry name" value="HATPase_dom"/>
</dbReference>
<proteinExistence type="predicted"/>
<evidence type="ECO:0000259" key="12">
    <source>
        <dbReference type="PROSITE" id="PS50109"/>
    </source>
</evidence>
<evidence type="ECO:0000256" key="11">
    <source>
        <dbReference type="SAM" id="Phobius"/>
    </source>
</evidence>
<dbReference type="EMBL" id="CP119108">
    <property type="protein sequence ID" value="WEG08248.1"/>
    <property type="molecule type" value="Genomic_DNA"/>
</dbReference>
<keyword evidence="4" id="KW-0597">Phosphoprotein</keyword>
<dbReference type="InterPro" id="IPR036097">
    <property type="entry name" value="HisK_dim/P_sf"/>
</dbReference>